<organism evidence="1">
    <name type="scientific">Candidatus Methanomethylicus mesodigestus</name>
    <dbReference type="NCBI Taxonomy" id="1867258"/>
    <lineage>
        <taxon>Archaea</taxon>
        <taxon>Thermoproteota</taxon>
        <taxon>Methanosuratincolia</taxon>
        <taxon>Candidatus Methanomethylicales</taxon>
        <taxon>Candidatus Methanomethylicaceae</taxon>
        <taxon>Candidatus Methanomethylicus</taxon>
    </lineage>
</organism>
<dbReference type="AlphaFoldDB" id="A0A7C3FDF5"/>
<sequence>MTSFYELYRKFPKADCGYCGNASCVTALRKYFMGKFSLDECLYFKKQIYNKGDFTEKPTRKASPFPPGIRYISPCPSDSSMVTAEVSLNSSPDQIDYFDFITAEKIFGYNYGVMKISPTLGIARFEVDGKAVMAFSDGRVLVRRALDKKDAFWQLRTSIRRLWAAVN</sequence>
<reference evidence="1" key="1">
    <citation type="journal article" date="2020" name="mSystems">
        <title>Genome- and Community-Level Interaction Insights into Carbon Utilization and Element Cycling Functions of Hydrothermarchaeota in Hydrothermal Sediment.</title>
        <authorList>
            <person name="Zhou Z."/>
            <person name="Liu Y."/>
            <person name="Xu W."/>
            <person name="Pan J."/>
            <person name="Luo Z.H."/>
            <person name="Li M."/>
        </authorList>
    </citation>
    <scope>NUCLEOTIDE SEQUENCE [LARGE SCALE GENOMIC DNA]</scope>
    <source>
        <strain evidence="1">SpSt-468</strain>
    </source>
</reference>
<comment type="caution">
    <text evidence="1">The sequence shown here is derived from an EMBL/GenBank/DDBJ whole genome shotgun (WGS) entry which is preliminary data.</text>
</comment>
<evidence type="ECO:0000313" key="1">
    <source>
        <dbReference type="EMBL" id="HFK21121.1"/>
    </source>
</evidence>
<proteinExistence type="predicted"/>
<gene>
    <name evidence="1" type="ORF">ENS19_07605</name>
</gene>
<protein>
    <recommendedName>
        <fullName evidence="2">4Fe-4S domain-containing protein</fullName>
    </recommendedName>
</protein>
<accession>A0A7C3FDF5</accession>
<dbReference type="EMBL" id="DSTX01000013">
    <property type="protein sequence ID" value="HFK21121.1"/>
    <property type="molecule type" value="Genomic_DNA"/>
</dbReference>
<evidence type="ECO:0008006" key="2">
    <source>
        <dbReference type="Google" id="ProtNLM"/>
    </source>
</evidence>
<name>A0A7C3FDF5_9CREN</name>
<dbReference type="Gene3D" id="1.10.15.40">
    <property type="entry name" value="Electron transport complex subunit B, putative Fe-S cluster"/>
    <property type="match status" value="1"/>
</dbReference>